<sequence>MENLDFIWKRLNFFQSADTTQRFLKNGYHNLGVNDAELKSYDNCYPFMYYLEQGELFYNQAALSPFSIKPILLFYGLVHLLKACILTTDPFYPSSTSVLAHGVSARKRKKRQYYFYHDEIKIQKYGLCPHFSEQMFHVKHLEGEKFIMGELFSLVAELDDAFLFIKGKSNMIVLQRSNTNLITIPREASDLYHMDDKRLKQYLNDKYKGGQISWQGENDAEQLTFERKEAIKPPFREHIFKQVTCLPARLHSNNTLPDMIIHYLILYNLSMIARYETEWWFELIKTTPNSDYPFIKTFLDITEKKGPFLVYQYLMQGQPL</sequence>
<accession>A0A942URY4</accession>
<keyword evidence="2" id="KW-1185">Reference proteome</keyword>
<dbReference type="Proteomes" id="UP000676456">
    <property type="component" value="Unassembled WGS sequence"/>
</dbReference>
<name>A0A942URY4_9BACI</name>
<dbReference type="Pfam" id="PF14175">
    <property type="entry name" value="YaaC"/>
    <property type="match status" value="1"/>
</dbReference>
<reference evidence="1 2" key="1">
    <citation type="submission" date="2021-05" db="EMBL/GenBank/DDBJ databases">
        <title>Novel Bacillus species.</title>
        <authorList>
            <person name="Liu G."/>
        </authorList>
    </citation>
    <scope>NUCLEOTIDE SEQUENCE [LARGE SCALE GENOMIC DNA]</scope>
    <source>
        <strain evidence="1 2">FJAT-49682</strain>
    </source>
</reference>
<evidence type="ECO:0000313" key="1">
    <source>
        <dbReference type="EMBL" id="MBS4225067.1"/>
    </source>
</evidence>
<organism evidence="1 2">
    <name type="scientific">Lederbergia citrea</name>
    <dbReference type="NCBI Taxonomy" id="2833581"/>
    <lineage>
        <taxon>Bacteria</taxon>
        <taxon>Bacillati</taxon>
        <taxon>Bacillota</taxon>
        <taxon>Bacilli</taxon>
        <taxon>Bacillales</taxon>
        <taxon>Bacillaceae</taxon>
        <taxon>Lederbergia</taxon>
    </lineage>
</organism>
<dbReference type="EMBL" id="JAGYPN010000008">
    <property type="protein sequence ID" value="MBS4225067.1"/>
    <property type="molecule type" value="Genomic_DNA"/>
</dbReference>
<gene>
    <name evidence="1" type="ORF">KHA91_20455</name>
</gene>
<comment type="caution">
    <text evidence="1">The sequence shown here is derived from an EMBL/GenBank/DDBJ whole genome shotgun (WGS) entry which is preliminary data.</text>
</comment>
<evidence type="ECO:0000313" key="2">
    <source>
        <dbReference type="Proteomes" id="UP000676456"/>
    </source>
</evidence>
<dbReference type="RefSeq" id="WP_213100129.1">
    <property type="nucleotide sequence ID" value="NZ_JAGYPN010000008.1"/>
</dbReference>
<protein>
    <submittedName>
        <fullName evidence="1">YaaC family protein</fullName>
    </submittedName>
</protein>
<dbReference type="InterPro" id="IPR026988">
    <property type="entry name" value="YaaC-like"/>
</dbReference>
<proteinExistence type="predicted"/>
<dbReference type="AlphaFoldDB" id="A0A942URY4"/>